<proteinExistence type="predicted"/>
<keyword evidence="2" id="KW-0472">Membrane</keyword>
<evidence type="ECO:0000313" key="4">
    <source>
        <dbReference type="Proteomes" id="UP000638043"/>
    </source>
</evidence>
<dbReference type="RefSeq" id="WP_188700707.1">
    <property type="nucleotide sequence ID" value="NZ_BMMQ01000003.1"/>
</dbReference>
<protein>
    <submittedName>
        <fullName evidence="3">Uncharacterized protein</fullName>
    </submittedName>
</protein>
<evidence type="ECO:0000256" key="1">
    <source>
        <dbReference type="SAM" id="MobiDB-lite"/>
    </source>
</evidence>
<keyword evidence="4" id="KW-1185">Reference proteome</keyword>
<evidence type="ECO:0000256" key="2">
    <source>
        <dbReference type="SAM" id="Phobius"/>
    </source>
</evidence>
<feature type="compositionally biased region" description="Low complexity" evidence="1">
    <location>
        <begin position="60"/>
        <end position="70"/>
    </location>
</feature>
<evidence type="ECO:0000313" key="3">
    <source>
        <dbReference type="EMBL" id="GGO62986.1"/>
    </source>
</evidence>
<keyword evidence="2" id="KW-0812">Transmembrane</keyword>
<comment type="caution">
    <text evidence="3">The sequence shown here is derived from an EMBL/GenBank/DDBJ whole genome shotgun (WGS) entry which is preliminary data.</text>
</comment>
<name>A0ABQ2MZK4_9MICO</name>
<accession>A0ABQ2MZK4</accession>
<gene>
    <name evidence="3" type="ORF">GCM10010910_14440</name>
</gene>
<sequence>MPDLDAELSELQRRAYGPGGDDLSAAERVRLAQLEAALRIPDPPSGHGASGDETRPSPNPDAAIASPAPATGAVIPPRPPQPAARLRDGVDTALVAERRRQRLRRLFTPALIATIGVASVIVMLAAGIAGWGGGYAAGVARHAGPGDPSEFVAELHPTEMPERFTESGGGFYVVGVNPETGELEEDVTYFGSIGDDIEIMTHRQVETNELSPYLPPGTVCLQVVQIREQAADSMYYAGGSACGSPRLDVSVDLFAGTESEDTYSGMRLSTDAYPEDTLLRFTYSADSNSVTVWSVAPLE</sequence>
<feature type="transmembrane region" description="Helical" evidence="2">
    <location>
        <begin position="106"/>
        <end position="131"/>
    </location>
</feature>
<dbReference type="Proteomes" id="UP000638043">
    <property type="component" value="Unassembled WGS sequence"/>
</dbReference>
<feature type="region of interest" description="Disordered" evidence="1">
    <location>
        <begin position="36"/>
        <end position="89"/>
    </location>
</feature>
<feature type="region of interest" description="Disordered" evidence="1">
    <location>
        <begin position="1"/>
        <end position="24"/>
    </location>
</feature>
<dbReference type="EMBL" id="BMMQ01000003">
    <property type="protein sequence ID" value="GGO62986.1"/>
    <property type="molecule type" value="Genomic_DNA"/>
</dbReference>
<reference evidence="4" key="1">
    <citation type="journal article" date="2019" name="Int. J. Syst. Evol. Microbiol.">
        <title>The Global Catalogue of Microorganisms (GCM) 10K type strain sequencing project: providing services to taxonomists for standard genome sequencing and annotation.</title>
        <authorList>
            <consortium name="The Broad Institute Genomics Platform"/>
            <consortium name="The Broad Institute Genome Sequencing Center for Infectious Disease"/>
            <person name="Wu L."/>
            <person name="Ma J."/>
        </authorList>
    </citation>
    <scope>NUCLEOTIDE SEQUENCE [LARGE SCALE GENOMIC DNA]</scope>
    <source>
        <strain evidence="4">CGMCC 4.7181</strain>
    </source>
</reference>
<keyword evidence="2" id="KW-1133">Transmembrane helix</keyword>
<organism evidence="3 4">
    <name type="scientific">Microbacterium nanhaiense</name>
    <dbReference type="NCBI Taxonomy" id="1301026"/>
    <lineage>
        <taxon>Bacteria</taxon>
        <taxon>Bacillati</taxon>
        <taxon>Actinomycetota</taxon>
        <taxon>Actinomycetes</taxon>
        <taxon>Micrococcales</taxon>
        <taxon>Microbacteriaceae</taxon>
        <taxon>Microbacterium</taxon>
    </lineage>
</organism>